<protein>
    <recommendedName>
        <fullName evidence="1">NADP-dependent oxidoreductase domain-containing protein</fullName>
    </recommendedName>
</protein>
<dbReference type="SUPFAM" id="SSF51430">
    <property type="entry name" value="NAD(P)-linked oxidoreductase"/>
    <property type="match status" value="1"/>
</dbReference>
<dbReference type="Pfam" id="PF00248">
    <property type="entry name" value="Aldo_ket_red"/>
    <property type="match status" value="1"/>
</dbReference>
<dbReference type="EMBL" id="BBMS01000031">
    <property type="protein sequence ID" value="GAL27617.1"/>
    <property type="molecule type" value="Genomic_DNA"/>
</dbReference>
<dbReference type="InterPro" id="IPR036812">
    <property type="entry name" value="NAD(P)_OxRdtase_dom_sf"/>
</dbReference>
<dbReference type="Gene3D" id="3.20.20.100">
    <property type="entry name" value="NADP-dependent oxidoreductase domain"/>
    <property type="match status" value="1"/>
</dbReference>
<evidence type="ECO:0000259" key="1">
    <source>
        <dbReference type="Pfam" id="PF00248"/>
    </source>
</evidence>
<gene>
    <name evidence="2" type="ORF">JCM19239_1039</name>
</gene>
<comment type="caution">
    <text evidence="2">The sequence shown here is derived from an EMBL/GenBank/DDBJ whole genome shotgun (WGS) entry which is preliminary data.</text>
</comment>
<dbReference type="Proteomes" id="UP000029223">
    <property type="component" value="Unassembled WGS sequence"/>
</dbReference>
<evidence type="ECO:0000313" key="2">
    <source>
        <dbReference type="EMBL" id="GAL27617.1"/>
    </source>
</evidence>
<sequence>MQVALNWMIKHRNVTTAVIGARRIEQLEANLHALEFNLSQEHVDALNRVSAPALPSPYSYHTPEFLELIHTGTSVTKV</sequence>
<feature type="domain" description="NADP-dependent oxidoreductase" evidence="1">
    <location>
        <begin position="2"/>
        <end position="49"/>
    </location>
</feature>
<reference evidence="3" key="1">
    <citation type="submission" date="2014-09" db="EMBL/GenBank/DDBJ databases">
        <title>Vibrio variabilis JCM 19239. (C206) whole genome shotgun sequence.</title>
        <authorList>
            <person name="Sawabe T."/>
            <person name="Meirelles P."/>
            <person name="Nakanishi M."/>
            <person name="Sayaka M."/>
            <person name="Hattori M."/>
            <person name="Ohkuma M."/>
        </authorList>
    </citation>
    <scope>NUCLEOTIDE SEQUENCE [LARGE SCALE GENOMIC DNA]</scope>
    <source>
        <strain evidence="3">JCM 19239</strain>
    </source>
</reference>
<accession>A0ABQ0JFT4</accession>
<evidence type="ECO:0000313" key="3">
    <source>
        <dbReference type="Proteomes" id="UP000029223"/>
    </source>
</evidence>
<keyword evidence="3" id="KW-1185">Reference proteome</keyword>
<organism evidence="2 3">
    <name type="scientific">Vibrio variabilis</name>
    <dbReference type="NCBI Taxonomy" id="990271"/>
    <lineage>
        <taxon>Bacteria</taxon>
        <taxon>Pseudomonadati</taxon>
        <taxon>Pseudomonadota</taxon>
        <taxon>Gammaproteobacteria</taxon>
        <taxon>Vibrionales</taxon>
        <taxon>Vibrionaceae</taxon>
        <taxon>Vibrio</taxon>
    </lineage>
</organism>
<proteinExistence type="predicted"/>
<dbReference type="InterPro" id="IPR023210">
    <property type="entry name" value="NADP_OxRdtase_dom"/>
</dbReference>
<name>A0ABQ0JFT4_9VIBR</name>